<dbReference type="Proteomes" id="UP001497623">
    <property type="component" value="Unassembled WGS sequence"/>
</dbReference>
<dbReference type="SUPFAM" id="SSF48726">
    <property type="entry name" value="Immunoglobulin"/>
    <property type="match status" value="1"/>
</dbReference>
<dbReference type="PANTHER" id="PTHR23278">
    <property type="entry name" value="SIDESTEP PROTEIN"/>
    <property type="match status" value="1"/>
</dbReference>
<dbReference type="InterPro" id="IPR036179">
    <property type="entry name" value="Ig-like_dom_sf"/>
</dbReference>
<keyword evidence="2" id="KW-1185">Reference proteome</keyword>
<proteinExistence type="predicted"/>
<reference evidence="1 2" key="1">
    <citation type="submission" date="2024-05" db="EMBL/GenBank/DDBJ databases">
        <authorList>
            <person name="Wallberg A."/>
        </authorList>
    </citation>
    <scope>NUCLEOTIDE SEQUENCE [LARGE SCALE GENOMIC DNA]</scope>
</reference>
<dbReference type="AlphaFoldDB" id="A0AAV2QG52"/>
<name>A0AAV2QG52_MEGNR</name>
<feature type="non-terminal residue" evidence="1">
    <location>
        <position position="1"/>
    </location>
</feature>
<sequence length="103" mass="11634">VDLRNRRRDNAVHSPNTVLQNRARFDLRRRPGGSGLRIGNVWSNDDGFYRCRVDFKASPTKNSRIHLTVIVPPDSVRIVDETGEEKSSTIGPYILGQTLSLKC</sequence>
<dbReference type="CDD" id="cd00096">
    <property type="entry name" value="Ig"/>
    <property type="match status" value="1"/>
</dbReference>
<protein>
    <recommendedName>
        <fullName evidence="3">Ig-like domain-containing protein</fullName>
    </recommendedName>
</protein>
<dbReference type="EMBL" id="CAXKWB010005869">
    <property type="protein sequence ID" value="CAL4080277.1"/>
    <property type="molecule type" value="Genomic_DNA"/>
</dbReference>
<organism evidence="1 2">
    <name type="scientific">Meganyctiphanes norvegica</name>
    <name type="common">Northern krill</name>
    <name type="synonym">Thysanopoda norvegica</name>
    <dbReference type="NCBI Taxonomy" id="48144"/>
    <lineage>
        <taxon>Eukaryota</taxon>
        <taxon>Metazoa</taxon>
        <taxon>Ecdysozoa</taxon>
        <taxon>Arthropoda</taxon>
        <taxon>Crustacea</taxon>
        <taxon>Multicrustacea</taxon>
        <taxon>Malacostraca</taxon>
        <taxon>Eumalacostraca</taxon>
        <taxon>Eucarida</taxon>
        <taxon>Euphausiacea</taxon>
        <taxon>Euphausiidae</taxon>
        <taxon>Meganyctiphanes</taxon>
    </lineage>
</organism>
<dbReference type="InterPro" id="IPR013783">
    <property type="entry name" value="Ig-like_fold"/>
</dbReference>
<dbReference type="PANTHER" id="PTHR23278:SF19">
    <property type="entry name" value="OBSCURIN"/>
    <property type="match status" value="1"/>
</dbReference>
<gene>
    <name evidence="1" type="ORF">MNOR_LOCUS11230</name>
</gene>
<comment type="caution">
    <text evidence="1">The sequence shown here is derived from an EMBL/GenBank/DDBJ whole genome shotgun (WGS) entry which is preliminary data.</text>
</comment>
<accession>A0AAV2QG52</accession>
<feature type="non-terminal residue" evidence="1">
    <location>
        <position position="103"/>
    </location>
</feature>
<evidence type="ECO:0000313" key="1">
    <source>
        <dbReference type="EMBL" id="CAL4080277.1"/>
    </source>
</evidence>
<evidence type="ECO:0000313" key="2">
    <source>
        <dbReference type="Proteomes" id="UP001497623"/>
    </source>
</evidence>
<dbReference type="Gene3D" id="2.60.40.10">
    <property type="entry name" value="Immunoglobulins"/>
    <property type="match status" value="1"/>
</dbReference>
<evidence type="ECO:0008006" key="3">
    <source>
        <dbReference type="Google" id="ProtNLM"/>
    </source>
</evidence>